<keyword evidence="6" id="KW-1185">Reference proteome</keyword>
<evidence type="ECO:0000313" key="6">
    <source>
        <dbReference type="Proteomes" id="UP001205105"/>
    </source>
</evidence>
<feature type="compositionally biased region" description="Pro residues" evidence="2">
    <location>
        <begin position="557"/>
        <end position="578"/>
    </location>
</feature>
<evidence type="ECO:0000256" key="3">
    <source>
        <dbReference type="SAM" id="SignalP"/>
    </source>
</evidence>
<protein>
    <recommendedName>
        <fullName evidence="4">Peptidase M12B domain-containing protein</fullName>
    </recommendedName>
</protein>
<sequence>MKRSAMRAMLLPLLLAHLALAAAAPAAAPTAAAATAATASFAASAHAVRRGGRLQVTNYKLEGDVTASTLQLTRFEVFSPTAQIVVQSSRSRPASVINQPIQANIAVESDYEFYSQFRGAADPVAEATNYIASLIGYGDLVYSREANMDLTIGYLRLWNTSDDPWSTTTSSSTLLNELTNYWNANMRAQKRTVVYMASGKSLGGGVAWMYGGTNNLQWNTACSGQMYPGSSADYSLCGYIGGSRFSWNGVQTSNPAAVNWDIMHAFGSPHTVDYCGIGGSAATVDNCYKTGDGCDQSGTMFSGNYGQLPTCSAPTPHWPSTGKGVIMSYVSCHLLGNGYSEVALTFGRGHTCGTAPERVANQIRDSVAARAAAYPDCFKAGSLVPPPPRPPPPAAPPPPPAAPPPPPAQGTWRNPVRIASLPFNAQLNSKDFPTDLSFPPLGTTVGKLGLSRPMMVYKFFAGASLAGRVLVLHSCHSTQYPASGDSVVTVLSAASETQAVDSAVGWTLVDSDDDACGSGQFKLTITLAGNTWYFIAASVWSASSPASYTLQAALQPLSPPPSPPPPPPPPPPPSPPYSSAPGTFANPHIVSSLPFVGASTTTYPETEGVPGESCGYLDGARPMRVYRLYADASMEGQHLLADSCRTTGDTVLTVLASPHAAGGSWTFCDGNDDGCGTFAGPFKMDITVTANQYYFILAFFAALPVNCTLYPSNGKPAYVFRWYSGAAPAGAKLVIQSCGTVVSSMVPLMSVRSSSYANVGPFTCLGYSSSGCAAGVPGFRLVLAAVPRYTFFRIAVHPVSTAPGASVRLNVALQLPPPPPPPLRRRTGGAG</sequence>
<feature type="compositionally biased region" description="Pro residues" evidence="2">
    <location>
        <begin position="384"/>
        <end position="408"/>
    </location>
</feature>
<dbReference type="Proteomes" id="UP001205105">
    <property type="component" value="Unassembled WGS sequence"/>
</dbReference>
<evidence type="ECO:0000259" key="4">
    <source>
        <dbReference type="PROSITE" id="PS50215"/>
    </source>
</evidence>
<accession>A0AAD5H5C0</accession>
<dbReference type="Pfam" id="PF13688">
    <property type="entry name" value="Reprolysin_5"/>
    <property type="match status" value="1"/>
</dbReference>
<dbReference type="InterPro" id="IPR024079">
    <property type="entry name" value="MetalloPept_cat_dom_sf"/>
</dbReference>
<keyword evidence="3" id="KW-0732">Signal</keyword>
<gene>
    <name evidence="5" type="ORF">COHA_004867</name>
</gene>
<feature type="chain" id="PRO_5042048185" description="Peptidase M12B domain-containing protein" evidence="3">
    <location>
        <begin position="22"/>
        <end position="831"/>
    </location>
</feature>
<dbReference type="PANTHER" id="PTHR48125:SF10">
    <property type="entry name" value="OS12G0136300 PROTEIN"/>
    <property type="match status" value="1"/>
</dbReference>
<organism evidence="5 6">
    <name type="scientific">Chlorella ohadii</name>
    <dbReference type="NCBI Taxonomy" id="2649997"/>
    <lineage>
        <taxon>Eukaryota</taxon>
        <taxon>Viridiplantae</taxon>
        <taxon>Chlorophyta</taxon>
        <taxon>core chlorophytes</taxon>
        <taxon>Trebouxiophyceae</taxon>
        <taxon>Chlorellales</taxon>
        <taxon>Chlorellaceae</taxon>
        <taxon>Chlorella clade</taxon>
        <taxon>Chlorella</taxon>
    </lineage>
</organism>
<comment type="caution">
    <text evidence="1">Lacks conserved residue(s) required for the propagation of feature annotation.</text>
</comment>
<feature type="domain" description="Peptidase M12B" evidence="4">
    <location>
        <begin position="101"/>
        <end position="312"/>
    </location>
</feature>
<feature type="region of interest" description="Disordered" evidence="2">
    <location>
        <begin position="382"/>
        <end position="412"/>
    </location>
</feature>
<dbReference type="PROSITE" id="PS50215">
    <property type="entry name" value="ADAM_MEPRO"/>
    <property type="match status" value="1"/>
</dbReference>
<dbReference type="InterPro" id="IPR001590">
    <property type="entry name" value="Peptidase_M12B"/>
</dbReference>
<evidence type="ECO:0000256" key="1">
    <source>
        <dbReference type="PROSITE-ProRule" id="PRU00276"/>
    </source>
</evidence>
<proteinExistence type="predicted"/>
<dbReference type="EMBL" id="JADXDR010000063">
    <property type="protein sequence ID" value="KAI7841473.1"/>
    <property type="molecule type" value="Genomic_DNA"/>
</dbReference>
<dbReference type="GO" id="GO:0006508">
    <property type="term" value="P:proteolysis"/>
    <property type="evidence" value="ECO:0007669"/>
    <property type="project" value="InterPro"/>
</dbReference>
<feature type="signal peptide" evidence="3">
    <location>
        <begin position="1"/>
        <end position="21"/>
    </location>
</feature>
<evidence type="ECO:0000313" key="5">
    <source>
        <dbReference type="EMBL" id="KAI7841473.1"/>
    </source>
</evidence>
<name>A0AAD5H5C0_9CHLO</name>
<dbReference type="PANTHER" id="PTHR48125">
    <property type="entry name" value="LP07818P1"/>
    <property type="match status" value="1"/>
</dbReference>
<dbReference type="Gene3D" id="3.40.390.10">
    <property type="entry name" value="Collagenase (Catalytic Domain)"/>
    <property type="match status" value="1"/>
</dbReference>
<dbReference type="AlphaFoldDB" id="A0AAD5H5C0"/>
<feature type="region of interest" description="Disordered" evidence="2">
    <location>
        <begin position="553"/>
        <end position="583"/>
    </location>
</feature>
<reference evidence="5" key="1">
    <citation type="submission" date="2020-11" db="EMBL/GenBank/DDBJ databases">
        <title>Chlorella ohadii genome sequencing and assembly.</title>
        <authorList>
            <person name="Murik O."/>
            <person name="Treves H."/>
            <person name="Kedem I."/>
            <person name="Shotland Y."/>
            <person name="Kaplan A."/>
        </authorList>
    </citation>
    <scope>NUCLEOTIDE SEQUENCE</scope>
    <source>
        <strain evidence="5">1</strain>
    </source>
</reference>
<evidence type="ECO:0000256" key="2">
    <source>
        <dbReference type="SAM" id="MobiDB-lite"/>
    </source>
</evidence>
<comment type="caution">
    <text evidence="5">The sequence shown here is derived from an EMBL/GenBank/DDBJ whole genome shotgun (WGS) entry which is preliminary data.</text>
</comment>
<dbReference type="GO" id="GO:0004222">
    <property type="term" value="F:metalloendopeptidase activity"/>
    <property type="evidence" value="ECO:0007669"/>
    <property type="project" value="InterPro"/>
</dbReference>